<feature type="DNA-binding region" description="H-T-H motif" evidence="4">
    <location>
        <begin position="47"/>
        <end position="66"/>
    </location>
</feature>
<dbReference type="InterPro" id="IPR036271">
    <property type="entry name" value="Tet_transcr_reg_TetR-rel_C_sf"/>
</dbReference>
<feature type="domain" description="HTH tetR-type" evidence="6">
    <location>
        <begin position="24"/>
        <end position="84"/>
    </location>
</feature>
<feature type="region of interest" description="Disordered" evidence="5">
    <location>
        <begin position="1"/>
        <end position="25"/>
    </location>
</feature>
<protein>
    <submittedName>
        <fullName evidence="7">TetR family transcriptional regulator</fullName>
    </submittedName>
</protein>
<dbReference type="RefSeq" id="WP_203818077.1">
    <property type="nucleotide sequence ID" value="NZ_BAAABP010000058.1"/>
</dbReference>
<name>A0A919IYR8_9ACTN</name>
<gene>
    <name evidence="7" type="ORF">Afe05nite_34010</name>
</gene>
<reference evidence="7" key="1">
    <citation type="submission" date="2021-01" db="EMBL/GenBank/DDBJ databases">
        <title>Whole genome shotgun sequence of Actinoplanes ferrugineus NBRC 15555.</title>
        <authorList>
            <person name="Komaki H."/>
            <person name="Tamura T."/>
        </authorList>
    </citation>
    <scope>NUCLEOTIDE SEQUENCE</scope>
    <source>
        <strain evidence="7">NBRC 15555</strain>
    </source>
</reference>
<dbReference type="Pfam" id="PF00440">
    <property type="entry name" value="TetR_N"/>
    <property type="match status" value="1"/>
</dbReference>
<dbReference type="AlphaFoldDB" id="A0A919IYR8"/>
<feature type="compositionally biased region" description="Pro residues" evidence="5">
    <location>
        <begin position="1"/>
        <end position="12"/>
    </location>
</feature>
<dbReference type="EMBL" id="BOMM01000029">
    <property type="protein sequence ID" value="GIE11561.1"/>
    <property type="molecule type" value="Genomic_DNA"/>
</dbReference>
<accession>A0A919IYR8</accession>
<evidence type="ECO:0000256" key="3">
    <source>
        <dbReference type="ARBA" id="ARBA00023163"/>
    </source>
</evidence>
<evidence type="ECO:0000256" key="1">
    <source>
        <dbReference type="ARBA" id="ARBA00023015"/>
    </source>
</evidence>
<evidence type="ECO:0000256" key="5">
    <source>
        <dbReference type="SAM" id="MobiDB-lite"/>
    </source>
</evidence>
<evidence type="ECO:0000259" key="6">
    <source>
        <dbReference type="PROSITE" id="PS50977"/>
    </source>
</evidence>
<dbReference type="PANTHER" id="PTHR30055:SF148">
    <property type="entry name" value="TETR-FAMILY TRANSCRIPTIONAL REGULATOR"/>
    <property type="match status" value="1"/>
</dbReference>
<dbReference type="PANTHER" id="PTHR30055">
    <property type="entry name" value="HTH-TYPE TRANSCRIPTIONAL REGULATOR RUTR"/>
    <property type="match status" value="1"/>
</dbReference>
<dbReference type="Gene3D" id="1.10.357.10">
    <property type="entry name" value="Tetracycline Repressor, domain 2"/>
    <property type="match status" value="1"/>
</dbReference>
<keyword evidence="2 4" id="KW-0238">DNA-binding</keyword>
<dbReference type="InterPro" id="IPR050109">
    <property type="entry name" value="HTH-type_TetR-like_transc_reg"/>
</dbReference>
<dbReference type="Pfam" id="PF16859">
    <property type="entry name" value="TetR_C_11"/>
    <property type="match status" value="1"/>
</dbReference>
<evidence type="ECO:0000256" key="4">
    <source>
        <dbReference type="PROSITE-ProRule" id="PRU00335"/>
    </source>
</evidence>
<sequence length="200" mass="21709">MPAPRTPAPPIGPANRPSTGRTRNEQARQDILAATLALARHDLGATTVDSIAARAGVGKQTIYRWWPSKWAVILDALLAHAEREIRTGTDSGPPADRLATFLVSSFDLLTGPDSDGPLLRALMAQAQLDPGFAVAWREKFILPRRRALAQLLNAGAQDDREAAVDLIFGGMWYRLLVEHGPLDEAYARRLSTAALALLTE</sequence>
<proteinExistence type="predicted"/>
<comment type="caution">
    <text evidence="7">The sequence shown here is derived from an EMBL/GenBank/DDBJ whole genome shotgun (WGS) entry which is preliminary data.</text>
</comment>
<organism evidence="7 8">
    <name type="scientific">Paractinoplanes ferrugineus</name>
    <dbReference type="NCBI Taxonomy" id="113564"/>
    <lineage>
        <taxon>Bacteria</taxon>
        <taxon>Bacillati</taxon>
        <taxon>Actinomycetota</taxon>
        <taxon>Actinomycetes</taxon>
        <taxon>Micromonosporales</taxon>
        <taxon>Micromonosporaceae</taxon>
        <taxon>Paractinoplanes</taxon>
    </lineage>
</organism>
<dbReference type="GO" id="GO:0003700">
    <property type="term" value="F:DNA-binding transcription factor activity"/>
    <property type="evidence" value="ECO:0007669"/>
    <property type="project" value="TreeGrafter"/>
</dbReference>
<dbReference type="Proteomes" id="UP000598174">
    <property type="component" value="Unassembled WGS sequence"/>
</dbReference>
<dbReference type="InterPro" id="IPR001647">
    <property type="entry name" value="HTH_TetR"/>
</dbReference>
<dbReference type="SUPFAM" id="SSF48498">
    <property type="entry name" value="Tetracyclin repressor-like, C-terminal domain"/>
    <property type="match status" value="1"/>
</dbReference>
<evidence type="ECO:0000313" key="7">
    <source>
        <dbReference type="EMBL" id="GIE11561.1"/>
    </source>
</evidence>
<dbReference type="SUPFAM" id="SSF46689">
    <property type="entry name" value="Homeodomain-like"/>
    <property type="match status" value="1"/>
</dbReference>
<dbReference type="Gene3D" id="1.10.10.60">
    <property type="entry name" value="Homeodomain-like"/>
    <property type="match status" value="1"/>
</dbReference>
<evidence type="ECO:0000256" key="2">
    <source>
        <dbReference type="ARBA" id="ARBA00023125"/>
    </source>
</evidence>
<dbReference type="GO" id="GO:0000976">
    <property type="term" value="F:transcription cis-regulatory region binding"/>
    <property type="evidence" value="ECO:0007669"/>
    <property type="project" value="TreeGrafter"/>
</dbReference>
<keyword evidence="8" id="KW-1185">Reference proteome</keyword>
<dbReference type="InterPro" id="IPR009057">
    <property type="entry name" value="Homeodomain-like_sf"/>
</dbReference>
<evidence type="ECO:0000313" key="8">
    <source>
        <dbReference type="Proteomes" id="UP000598174"/>
    </source>
</evidence>
<keyword evidence="3" id="KW-0804">Transcription</keyword>
<dbReference type="InterPro" id="IPR011075">
    <property type="entry name" value="TetR_C"/>
</dbReference>
<dbReference type="PROSITE" id="PS50977">
    <property type="entry name" value="HTH_TETR_2"/>
    <property type="match status" value="1"/>
</dbReference>
<keyword evidence="1" id="KW-0805">Transcription regulation</keyword>